<dbReference type="Proteomes" id="UP001165289">
    <property type="component" value="Unassembled WGS sequence"/>
</dbReference>
<dbReference type="SMART" id="SM00220">
    <property type="entry name" value="S_TKc"/>
    <property type="match status" value="1"/>
</dbReference>
<dbReference type="InterPro" id="IPR011009">
    <property type="entry name" value="Kinase-like_dom_sf"/>
</dbReference>
<keyword evidence="3 11" id="KW-0418">Kinase</keyword>
<evidence type="ECO:0000259" key="10">
    <source>
        <dbReference type="PROSITE" id="PS50011"/>
    </source>
</evidence>
<dbReference type="InterPro" id="IPR000719">
    <property type="entry name" value="Prot_kinase_dom"/>
</dbReference>
<dbReference type="Gene3D" id="1.10.510.10">
    <property type="entry name" value="Transferase(Phosphotransferase) domain 1"/>
    <property type="match status" value="1"/>
</dbReference>
<dbReference type="PANTHER" id="PTHR48013">
    <property type="entry name" value="DUAL SPECIFICITY MITOGEN-ACTIVATED PROTEIN KINASE KINASE 5-RELATED"/>
    <property type="match status" value="1"/>
</dbReference>
<comment type="catalytic activity">
    <reaction evidence="8">
        <text>L-threonyl-[protein] + ATP = O-phospho-L-threonyl-[protein] + ADP + H(+)</text>
        <dbReference type="Rhea" id="RHEA:46608"/>
        <dbReference type="Rhea" id="RHEA-COMP:11060"/>
        <dbReference type="Rhea" id="RHEA-COMP:11605"/>
        <dbReference type="ChEBI" id="CHEBI:15378"/>
        <dbReference type="ChEBI" id="CHEBI:30013"/>
        <dbReference type="ChEBI" id="CHEBI:30616"/>
        <dbReference type="ChEBI" id="CHEBI:61977"/>
        <dbReference type="ChEBI" id="CHEBI:456216"/>
        <dbReference type="EC" id="2.7.12.2"/>
    </reaction>
</comment>
<evidence type="ECO:0000256" key="1">
    <source>
        <dbReference type="ARBA" id="ARBA00022679"/>
    </source>
</evidence>
<dbReference type="Gene3D" id="3.30.200.20">
    <property type="entry name" value="Phosphorylase Kinase, domain 1"/>
    <property type="match status" value="1"/>
</dbReference>
<comment type="similarity">
    <text evidence="5">Belongs to the protein kinase superfamily. STE Ser/Thr protein kinase family. MAP kinase kinase subfamily.</text>
</comment>
<reference evidence="11 12" key="1">
    <citation type="journal article" date="2023" name="BMC Biol.">
        <title>The compact genome of the sponge Oopsacas minuta (Hexactinellida) is lacking key metazoan core genes.</title>
        <authorList>
            <person name="Santini S."/>
            <person name="Schenkelaars Q."/>
            <person name="Jourda C."/>
            <person name="Duchesne M."/>
            <person name="Belahbib H."/>
            <person name="Rocher C."/>
            <person name="Selva M."/>
            <person name="Riesgo A."/>
            <person name="Vervoort M."/>
            <person name="Leys S.P."/>
            <person name="Kodjabachian L."/>
            <person name="Le Bivic A."/>
            <person name="Borchiellini C."/>
            <person name="Claverie J.M."/>
            <person name="Renard E."/>
        </authorList>
    </citation>
    <scope>NUCLEOTIDE SEQUENCE [LARGE SCALE GENOMIC DNA]</scope>
    <source>
        <strain evidence="11">SPO-2</strain>
    </source>
</reference>
<dbReference type="EMBL" id="JAKMXF010000044">
    <property type="protein sequence ID" value="KAI6660026.1"/>
    <property type="molecule type" value="Genomic_DNA"/>
</dbReference>
<name>A0AAV7KJA9_9METZ</name>
<comment type="caution">
    <text evidence="11">The sequence shown here is derived from an EMBL/GenBank/DDBJ whole genome shotgun (WGS) entry which is preliminary data.</text>
</comment>
<evidence type="ECO:0000256" key="4">
    <source>
        <dbReference type="ARBA" id="ARBA00022840"/>
    </source>
</evidence>
<comment type="catalytic activity">
    <reaction evidence="7">
        <text>L-seryl-[protein] + ATP = O-phospho-L-seryl-[protein] + ADP + H(+)</text>
        <dbReference type="Rhea" id="RHEA:17989"/>
        <dbReference type="Rhea" id="RHEA-COMP:9863"/>
        <dbReference type="Rhea" id="RHEA-COMP:11604"/>
        <dbReference type="ChEBI" id="CHEBI:15378"/>
        <dbReference type="ChEBI" id="CHEBI:29999"/>
        <dbReference type="ChEBI" id="CHEBI:30616"/>
        <dbReference type="ChEBI" id="CHEBI:83421"/>
        <dbReference type="ChEBI" id="CHEBI:456216"/>
        <dbReference type="EC" id="2.7.12.2"/>
    </reaction>
</comment>
<keyword evidence="4" id="KW-0067">ATP-binding</keyword>
<keyword evidence="12" id="KW-1185">Reference proteome</keyword>
<evidence type="ECO:0000313" key="11">
    <source>
        <dbReference type="EMBL" id="KAI6660026.1"/>
    </source>
</evidence>
<protein>
    <recommendedName>
        <fullName evidence="6">mitogen-activated protein kinase kinase</fullName>
        <ecNumber evidence="6">2.7.12.2</ecNumber>
    </recommendedName>
</protein>
<dbReference type="PROSITE" id="PS50011">
    <property type="entry name" value="PROTEIN_KINASE_DOM"/>
    <property type="match status" value="1"/>
</dbReference>
<dbReference type="EC" id="2.7.12.2" evidence="6"/>
<evidence type="ECO:0000256" key="3">
    <source>
        <dbReference type="ARBA" id="ARBA00022777"/>
    </source>
</evidence>
<comment type="catalytic activity">
    <reaction evidence="9">
        <text>L-tyrosyl-[protein] + ATP = O-phospho-L-tyrosyl-[protein] + ADP + H(+)</text>
        <dbReference type="Rhea" id="RHEA:10596"/>
        <dbReference type="Rhea" id="RHEA-COMP:10136"/>
        <dbReference type="Rhea" id="RHEA-COMP:20101"/>
        <dbReference type="ChEBI" id="CHEBI:15378"/>
        <dbReference type="ChEBI" id="CHEBI:30616"/>
        <dbReference type="ChEBI" id="CHEBI:46858"/>
        <dbReference type="ChEBI" id="CHEBI:61978"/>
        <dbReference type="ChEBI" id="CHEBI:456216"/>
        <dbReference type="EC" id="2.7.12.2"/>
    </reaction>
</comment>
<organism evidence="11 12">
    <name type="scientific">Oopsacas minuta</name>
    <dbReference type="NCBI Taxonomy" id="111878"/>
    <lineage>
        <taxon>Eukaryota</taxon>
        <taxon>Metazoa</taxon>
        <taxon>Porifera</taxon>
        <taxon>Hexactinellida</taxon>
        <taxon>Hexasterophora</taxon>
        <taxon>Lyssacinosida</taxon>
        <taxon>Leucopsacidae</taxon>
        <taxon>Oopsacas</taxon>
    </lineage>
</organism>
<dbReference type="Pfam" id="PF00069">
    <property type="entry name" value="Pkinase"/>
    <property type="match status" value="1"/>
</dbReference>
<dbReference type="AlphaFoldDB" id="A0AAV7KJA9"/>
<evidence type="ECO:0000256" key="6">
    <source>
        <dbReference type="ARBA" id="ARBA00038999"/>
    </source>
</evidence>
<accession>A0AAV7KJA9</accession>
<evidence type="ECO:0000256" key="9">
    <source>
        <dbReference type="ARBA" id="ARBA00051693"/>
    </source>
</evidence>
<evidence type="ECO:0000313" key="12">
    <source>
        <dbReference type="Proteomes" id="UP001165289"/>
    </source>
</evidence>
<sequence length="411" mass="46686">MTTDSTSNTPVLIHKQLQEGDRHDSVEKLDDCYTPKKSGNRPVHNFIINSLINLEEVLSNLPTETDLDSSQFSFKERNSLKDFIKKKKKIVKEYSKNSHNYLDLPHFESQCELAKFSSDETSRVLNAATGVWMINKKLKLESKQNRISTSLQDLDTLHRSTSPYLVGLYCYFLSNADNSYKHASHFTLDIYTEFMDIGSLRLILDTLCLRINEDALAYVTVCIIRGLKFLRDNGTAHKNLKPENILFNTYGAVKLSDYELVNFAQDKSTCKLTPRIYLPPERFSGGVTGSLGDVWSLGVILIEASTGLYPFSYSCSEDLNKAILLRVTGRGIPVPVIKRYSVILQNISTGSCPELPDATCSRTFKNFTSLCLMKNPSERYDVSKLLSHDYLQNKVNTMEQVYFEWIRSLAV</sequence>
<evidence type="ECO:0000256" key="7">
    <source>
        <dbReference type="ARBA" id="ARBA00049014"/>
    </source>
</evidence>
<feature type="domain" description="Protein kinase" evidence="10">
    <location>
        <begin position="107"/>
        <end position="391"/>
    </location>
</feature>
<dbReference type="SUPFAM" id="SSF56112">
    <property type="entry name" value="Protein kinase-like (PK-like)"/>
    <property type="match status" value="1"/>
</dbReference>
<evidence type="ECO:0000256" key="8">
    <source>
        <dbReference type="ARBA" id="ARBA00049299"/>
    </source>
</evidence>
<dbReference type="PANTHER" id="PTHR48013:SF9">
    <property type="entry name" value="DUAL SPECIFICITY MITOGEN-ACTIVATED PROTEIN KINASE KINASE 5"/>
    <property type="match status" value="1"/>
</dbReference>
<gene>
    <name evidence="11" type="ORF">LOD99_14367</name>
</gene>
<evidence type="ECO:0000256" key="2">
    <source>
        <dbReference type="ARBA" id="ARBA00022741"/>
    </source>
</evidence>
<evidence type="ECO:0000256" key="5">
    <source>
        <dbReference type="ARBA" id="ARBA00038035"/>
    </source>
</evidence>
<keyword evidence="1" id="KW-0808">Transferase</keyword>
<dbReference type="GO" id="GO:0005524">
    <property type="term" value="F:ATP binding"/>
    <property type="evidence" value="ECO:0007669"/>
    <property type="project" value="UniProtKB-KW"/>
</dbReference>
<dbReference type="GO" id="GO:0004708">
    <property type="term" value="F:MAP kinase kinase activity"/>
    <property type="evidence" value="ECO:0007669"/>
    <property type="project" value="UniProtKB-EC"/>
</dbReference>
<proteinExistence type="inferred from homology"/>
<keyword evidence="2" id="KW-0547">Nucleotide-binding</keyword>